<dbReference type="PANTHER" id="PTHR39608:SF2">
    <property type="entry name" value="MARVEL DOMAIN-CONTAINING PROTEIN"/>
    <property type="match status" value="1"/>
</dbReference>
<feature type="transmembrane region" description="Helical" evidence="2">
    <location>
        <begin position="38"/>
        <end position="55"/>
    </location>
</feature>
<evidence type="ECO:0000256" key="2">
    <source>
        <dbReference type="SAM" id="Phobius"/>
    </source>
</evidence>
<dbReference type="HOGENOM" id="CLU_1372081_0_0_1"/>
<dbReference type="Proteomes" id="UP000016936">
    <property type="component" value="Unassembled WGS sequence"/>
</dbReference>
<dbReference type="AlphaFoldDB" id="M2UG70"/>
<feature type="transmembrane region" description="Helical" evidence="2">
    <location>
        <begin position="67"/>
        <end position="87"/>
    </location>
</feature>
<keyword evidence="4" id="KW-1185">Reference proteome</keyword>
<gene>
    <name evidence="3" type="ORF">COCHEDRAFT_1114773</name>
</gene>
<reference evidence="3 4" key="1">
    <citation type="journal article" date="2012" name="PLoS Pathog.">
        <title>Diverse lifestyles and strategies of plant pathogenesis encoded in the genomes of eighteen Dothideomycetes fungi.</title>
        <authorList>
            <person name="Ohm R.A."/>
            <person name="Feau N."/>
            <person name="Henrissat B."/>
            <person name="Schoch C.L."/>
            <person name="Horwitz B.A."/>
            <person name="Barry K.W."/>
            <person name="Condon B.J."/>
            <person name="Copeland A.C."/>
            <person name="Dhillon B."/>
            <person name="Glaser F."/>
            <person name="Hesse C.N."/>
            <person name="Kosti I."/>
            <person name="LaButti K."/>
            <person name="Lindquist E.A."/>
            <person name="Lucas S."/>
            <person name="Salamov A.A."/>
            <person name="Bradshaw R.E."/>
            <person name="Ciuffetti L."/>
            <person name="Hamelin R.C."/>
            <person name="Kema G.H.J."/>
            <person name="Lawrence C."/>
            <person name="Scott J.A."/>
            <person name="Spatafora J.W."/>
            <person name="Turgeon B.G."/>
            <person name="de Wit P.J.G.M."/>
            <person name="Zhong S."/>
            <person name="Goodwin S.B."/>
            <person name="Grigoriev I.V."/>
        </authorList>
    </citation>
    <scope>NUCLEOTIDE SEQUENCE [LARGE SCALE GENOMIC DNA]</scope>
    <source>
        <strain evidence="4">C5 / ATCC 48332 / race O</strain>
    </source>
</reference>
<keyword evidence="2" id="KW-1133">Transmembrane helix</keyword>
<dbReference type="EMBL" id="KB445583">
    <property type="protein sequence ID" value="EMD86917.1"/>
    <property type="molecule type" value="Genomic_DNA"/>
</dbReference>
<reference evidence="4" key="2">
    <citation type="journal article" date="2013" name="PLoS Genet.">
        <title>Comparative genome structure, secondary metabolite, and effector coding capacity across Cochliobolus pathogens.</title>
        <authorList>
            <person name="Condon B.J."/>
            <person name="Leng Y."/>
            <person name="Wu D."/>
            <person name="Bushley K.E."/>
            <person name="Ohm R.A."/>
            <person name="Otillar R."/>
            <person name="Martin J."/>
            <person name="Schackwitz W."/>
            <person name="Grimwood J."/>
            <person name="MohdZainudin N."/>
            <person name="Xue C."/>
            <person name="Wang R."/>
            <person name="Manning V.A."/>
            <person name="Dhillon B."/>
            <person name="Tu Z.J."/>
            <person name="Steffenson B.J."/>
            <person name="Salamov A."/>
            <person name="Sun H."/>
            <person name="Lowry S."/>
            <person name="LaButti K."/>
            <person name="Han J."/>
            <person name="Copeland A."/>
            <person name="Lindquist E."/>
            <person name="Barry K."/>
            <person name="Schmutz J."/>
            <person name="Baker S.E."/>
            <person name="Ciuffetti L.M."/>
            <person name="Grigoriev I.V."/>
            <person name="Zhong S."/>
            <person name="Turgeon B.G."/>
        </authorList>
    </citation>
    <scope>NUCLEOTIDE SEQUENCE [LARGE SCALE GENOMIC DNA]</scope>
    <source>
        <strain evidence="4">C5 / ATCC 48332 / race O</strain>
    </source>
</reference>
<evidence type="ECO:0008006" key="5">
    <source>
        <dbReference type="Google" id="ProtNLM"/>
    </source>
</evidence>
<evidence type="ECO:0000313" key="3">
    <source>
        <dbReference type="EMBL" id="EMD86917.1"/>
    </source>
</evidence>
<evidence type="ECO:0000256" key="1">
    <source>
        <dbReference type="SAM" id="MobiDB-lite"/>
    </source>
</evidence>
<evidence type="ECO:0000313" key="4">
    <source>
        <dbReference type="Proteomes" id="UP000016936"/>
    </source>
</evidence>
<organism evidence="3 4">
    <name type="scientific">Cochliobolus heterostrophus (strain C5 / ATCC 48332 / race O)</name>
    <name type="common">Southern corn leaf blight fungus</name>
    <name type="synonym">Bipolaris maydis</name>
    <dbReference type="NCBI Taxonomy" id="701091"/>
    <lineage>
        <taxon>Eukaryota</taxon>
        <taxon>Fungi</taxon>
        <taxon>Dikarya</taxon>
        <taxon>Ascomycota</taxon>
        <taxon>Pezizomycotina</taxon>
        <taxon>Dothideomycetes</taxon>
        <taxon>Pleosporomycetidae</taxon>
        <taxon>Pleosporales</taxon>
        <taxon>Pleosporineae</taxon>
        <taxon>Pleosporaceae</taxon>
        <taxon>Bipolaris</taxon>
    </lineage>
</organism>
<dbReference type="OMA" id="HMAFEAI"/>
<dbReference type="PANTHER" id="PTHR39608">
    <property type="entry name" value="INTEGRAL MEMBRANE PROTEIN (AFU_ORTHOLOGUE AFUA_5G08640)"/>
    <property type="match status" value="1"/>
</dbReference>
<name>M2UG70_COCH5</name>
<feature type="transmembrane region" description="Helical" evidence="2">
    <location>
        <begin position="137"/>
        <end position="157"/>
    </location>
</feature>
<feature type="region of interest" description="Disordered" evidence="1">
    <location>
        <begin position="1"/>
        <end position="21"/>
    </location>
</feature>
<accession>M2UG70</accession>
<keyword evidence="2" id="KW-0472">Membrane</keyword>
<feature type="compositionally biased region" description="Pro residues" evidence="1">
    <location>
        <begin position="1"/>
        <end position="11"/>
    </location>
</feature>
<proteinExistence type="predicted"/>
<keyword evidence="2" id="KW-0812">Transmembrane</keyword>
<dbReference type="STRING" id="701091.M2UG70"/>
<dbReference type="OrthoDB" id="20872at2759"/>
<sequence>MVAPLAQPPTAPSTDPLTTEHAKPSSTLRFAAELPTHLLHLASSTVVFAMFIHFMPQDADAGLEKFGAMLAAVDMVVCTFALYGAFVGRSTLDFIIPMFILASLWLTALILSALDYVQGGCGLFGYGVLESCAAMRAHIAFEAIAFLLSFLTMVVEFGRRMVPGRGMTRGKKGHVEVIDGREKDVGGVVVTPRTSFTAV</sequence>
<feature type="transmembrane region" description="Helical" evidence="2">
    <location>
        <begin position="94"/>
        <end position="117"/>
    </location>
</feature>
<protein>
    <recommendedName>
        <fullName evidence="5">MARVEL domain-containing protein</fullName>
    </recommendedName>
</protein>